<keyword evidence="9" id="KW-1185">Reference proteome</keyword>
<protein>
    <submittedName>
        <fullName evidence="8">Copper resistance protein CopC</fullName>
    </submittedName>
</protein>
<dbReference type="InterPro" id="IPR032694">
    <property type="entry name" value="CopC/D"/>
</dbReference>
<evidence type="ECO:0000256" key="3">
    <source>
        <dbReference type="ARBA" id="ARBA00022729"/>
    </source>
</evidence>
<name>A0ABW4L6E9_9MICO</name>
<evidence type="ECO:0000256" key="1">
    <source>
        <dbReference type="ARBA" id="ARBA00004196"/>
    </source>
</evidence>
<accession>A0ABW4L6E9</accession>
<dbReference type="PANTHER" id="PTHR34820">
    <property type="entry name" value="INNER MEMBRANE PROTEIN YEBZ"/>
    <property type="match status" value="1"/>
</dbReference>
<keyword evidence="2" id="KW-0479">Metal-binding</keyword>
<dbReference type="InterPro" id="IPR007348">
    <property type="entry name" value="CopC_dom"/>
</dbReference>
<sequence>MLTARVRPSFLHVVASTLVLGVASLLVVAGLAPPAAAHDTLIESAPADGETLDESPSQIELTFSNELLDGDRAIAVTDSAGTTVAEGQPELNGQRAILALDPLEDGEYTVTWSVVSSDGHRIEGDYGFTVASGGAAEPEDEGNGTAGADGAGADDAMPESTQSPDEANAPADGSTGGEQQDDEQSGSPLNMPTWVAVVLAVAILAGIVATIVRLTRRR</sequence>
<proteinExistence type="predicted"/>
<comment type="caution">
    <text evidence="8">The sequence shown here is derived from an EMBL/GenBank/DDBJ whole genome shotgun (WGS) entry which is preliminary data.</text>
</comment>
<evidence type="ECO:0000256" key="2">
    <source>
        <dbReference type="ARBA" id="ARBA00022723"/>
    </source>
</evidence>
<evidence type="ECO:0000256" key="5">
    <source>
        <dbReference type="SAM" id="MobiDB-lite"/>
    </source>
</evidence>
<evidence type="ECO:0000256" key="4">
    <source>
        <dbReference type="ARBA" id="ARBA00023008"/>
    </source>
</evidence>
<organism evidence="8 9">
    <name type="scientific">Georgenia deserti</name>
    <dbReference type="NCBI Taxonomy" id="2093781"/>
    <lineage>
        <taxon>Bacteria</taxon>
        <taxon>Bacillati</taxon>
        <taxon>Actinomycetota</taxon>
        <taxon>Actinomycetes</taxon>
        <taxon>Micrococcales</taxon>
        <taxon>Bogoriellaceae</taxon>
        <taxon>Georgenia</taxon>
    </lineage>
</organism>
<dbReference type="Gene3D" id="2.60.40.1220">
    <property type="match status" value="1"/>
</dbReference>
<dbReference type="InterPro" id="IPR014756">
    <property type="entry name" value="Ig_E-set"/>
</dbReference>
<gene>
    <name evidence="8" type="ORF">ACFSE6_13620</name>
</gene>
<feature type="transmembrane region" description="Helical" evidence="6">
    <location>
        <begin position="194"/>
        <end position="214"/>
    </location>
</feature>
<dbReference type="EMBL" id="JBHUEE010000007">
    <property type="protein sequence ID" value="MFD1718880.1"/>
    <property type="molecule type" value="Genomic_DNA"/>
</dbReference>
<dbReference type="Proteomes" id="UP001597277">
    <property type="component" value="Unassembled WGS sequence"/>
</dbReference>
<evidence type="ECO:0000259" key="7">
    <source>
        <dbReference type="Pfam" id="PF04234"/>
    </source>
</evidence>
<comment type="subcellular location">
    <subcellularLocation>
        <location evidence="1">Cell envelope</location>
    </subcellularLocation>
</comment>
<dbReference type="Pfam" id="PF04234">
    <property type="entry name" value="CopC"/>
    <property type="match status" value="1"/>
</dbReference>
<feature type="region of interest" description="Disordered" evidence="5">
    <location>
        <begin position="129"/>
        <end position="188"/>
    </location>
</feature>
<keyword evidence="4" id="KW-0186">Copper</keyword>
<evidence type="ECO:0000256" key="6">
    <source>
        <dbReference type="SAM" id="Phobius"/>
    </source>
</evidence>
<keyword evidence="6" id="KW-0812">Transmembrane</keyword>
<dbReference type="RefSeq" id="WP_388008048.1">
    <property type="nucleotide sequence ID" value="NZ_JBHUEE010000007.1"/>
</dbReference>
<keyword evidence="6" id="KW-1133">Transmembrane helix</keyword>
<dbReference type="PANTHER" id="PTHR34820:SF4">
    <property type="entry name" value="INNER MEMBRANE PROTEIN YEBZ"/>
    <property type="match status" value="1"/>
</dbReference>
<evidence type="ECO:0000313" key="8">
    <source>
        <dbReference type="EMBL" id="MFD1718880.1"/>
    </source>
</evidence>
<evidence type="ECO:0000313" key="9">
    <source>
        <dbReference type="Proteomes" id="UP001597277"/>
    </source>
</evidence>
<dbReference type="InterPro" id="IPR014755">
    <property type="entry name" value="Cu-Rt/internalin_Ig-like"/>
</dbReference>
<feature type="domain" description="CopC" evidence="7">
    <location>
        <begin position="38"/>
        <end position="130"/>
    </location>
</feature>
<keyword evidence="6" id="KW-0472">Membrane</keyword>
<reference evidence="9" key="1">
    <citation type="journal article" date="2019" name="Int. J. Syst. Evol. Microbiol.">
        <title>The Global Catalogue of Microorganisms (GCM) 10K type strain sequencing project: providing services to taxonomists for standard genome sequencing and annotation.</title>
        <authorList>
            <consortium name="The Broad Institute Genomics Platform"/>
            <consortium name="The Broad Institute Genome Sequencing Center for Infectious Disease"/>
            <person name="Wu L."/>
            <person name="Ma J."/>
        </authorList>
    </citation>
    <scope>NUCLEOTIDE SEQUENCE [LARGE SCALE GENOMIC DNA]</scope>
    <source>
        <strain evidence="9">JCM 17130</strain>
    </source>
</reference>
<keyword evidence="3" id="KW-0732">Signal</keyword>
<dbReference type="SUPFAM" id="SSF81296">
    <property type="entry name" value="E set domains"/>
    <property type="match status" value="1"/>
</dbReference>